<dbReference type="GO" id="GO:1904257">
    <property type="term" value="P:zinc ion import into Golgi lumen"/>
    <property type="evidence" value="ECO:0007669"/>
    <property type="project" value="TreeGrafter"/>
</dbReference>
<evidence type="ECO:0000256" key="3">
    <source>
        <dbReference type="ARBA" id="ARBA00022692"/>
    </source>
</evidence>
<keyword evidence="2 6" id="KW-0813">Transport</keyword>
<evidence type="ECO:0000313" key="10">
    <source>
        <dbReference type="Proteomes" id="UP000298138"/>
    </source>
</evidence>
<dbReference type="Proteomes" id="UP000298138">
    <property type="component" value="Unassembled WGS sequence"/>
</dbReference>
<dbReference type="GO" id="GO:0005385">
    <property type="term" value="F:zinc ion transmembrane transporter activity"/>
    <property type="evidence" value="ECO:0007669"/>
    <property type="project" value="UniProtKB-UniRule"/>
</dbReference>
<accession>A0A4S2MSW2</accession>
<evidence type="ECO:0000256" key="5">
    <source>
        <dbReference type="ARBA" id="ARBA00023136"/>
    </source>
</evidence>
<reference evidence="9 10" key="1">
    <citation type="submission" date="2019-04" db="EMBL/GenBank/DDBJ databases">
        <title>Comparative genomics and transcriptomics to analyze fruiting body development in filamentous ascomycetes.</title>
        <authorList>
            <consortium name="DOE Joint Genome Institute"/>
            <person name="Lutkenhaus R."/>
            <person name="Traeger S."/>
            <person name="Breuer J."/>
            <person name="Kuo A."/>
            <person name="Lipzen A."/>
            <person name="Pangilinan J."/>
            <person name="Dilworth D."/>
            <person name="Sandor L."/>
            <person name="Poggeler S."/>
            <person name="Barry K."/>
            <person name="Grigoriev I.V."/>
            <person name="Nowrousian M."/>
        </authorList>
    </citation>
    <scope>NUCLEOTIDE SEQUENCE [LARGE SCALE GENOMIC DNA]</scope>
    <source>
        <strain evidence="9 10">CBS 389.68</strain>
    </source>
</reference>
<dbReference type="PANTHER" id="PTHR45755">
    <property type="match status" value="1"/>
</dbReference>
<proteinExistence type="inferred from homology"/>
<dbReference type="InterPro" id="IPR027469">
    <property type="entry name" value="Cation_efflux_TMD_sf"/>
</dbReference>
<dbReference type="GO" id="GO:0005789">
    <property type="term" value="C:endoplasmic reticulum membrane"/>
    <property type="evidence" value="ECO:0007669"/>
    <property type="project" value="UniProtKB-SubCell"/>
</dbReference>
<dbReference type="Gene3D" id="1.20.1510.10">
    <property type="entry name" value="Cation efflux protein transmembrane domain"/>
    <property type="match status" value="1"/>
</dbReference>
<evidence type="ECO:0000256" key="4">
    <source>
        <dbReference type="ARBA" id="ARBA00022989"/>
    </source>
</evidence>
<keyword evidence="10" id="KW-1185">Reference proteome</keyword>
<dbReference type="AlphaFoldDB" id="A0A4S2MSW2"/>
<feature type="region of interest" description="Disordered" evidence="7">
    <location>
        <begin position="1"/>
        <end position="51"/>
    </location>
</feature>
<keyword evidence="5" id="KW-0472">Membrane</keyword>
<dbReference type="InterPro" id="IPR045316">
    <property type="entry name" value="Msc2-like"/>
</dbReference>
<dbReference type="GO" id="GO:0006882">
    <property type="term" value="P:intracellular zinc ion homeostasis"/>
    <property type="evidence" value="ECO:0007669"/>
    <property type="project" value="InterPro"/>
</dbReference>
<keyword evidence="6" id="KW-0406">Ion transport</keyword>
<dbReference type="Pfam" id="PF01545">
    <property type="entry name" value="Cation_efflux"/>
    <property type="match status" value="1"/>
</dbReference>
<dbReference type="PANTHER" id="PTHR45755:SF5">
    <property type="entry name" value="ZINC TRANSPORTER"/>
    <property type="match status" value="1"/>
</dbReference>
<keyword evidence="6" id="KW-0256">Endoplasmic reticulum</keyword>
<evidence type="ECO:0000256" key="1">
    <source>
        <dbReference type="ARBA" id="ARBA00004141"/>
    </source>
</evidence>
<dbReference type="STRING" id="341454.A0A4S2MSW2"/>
<keyword evidence="4" id="KW-1133">Transmembrane helix</keyword>
<name>A0A4S2MSW2_9PEZI</name>
<organism evidence="9 10">
    <name type="scientific">Ascodesmis nigricans</name>
    <dbReference type="NCBI Taxonomy" id="341454"/>
    <lineage>
        <taxon>Eukaryota</taxon>
        <taxon>Fungi</taxon>
        <taxon>Dikarya</taxon>
        <taxon>Ascomycota</taxon>
        <taxon>Pezizomycotina</taxon>
        <taxon>Pezizomycetes</taxon>
        <taxon>Pezizales</taxon>
        <taxon>Ascodesmidaceae</taxon>
        <taxon>Ascodesmis</taxon>
    </lineage>
</organism>
<dbReference type="GO" id="GO:0005794">
    <property type="term" value="C:Golgi apparatus"/>
    <property type="evidence" value="ECO:0007669"/>
    <property type="project" value="TreeGrafter"/>
</dbReference>
<gene>
    <name evidence="9" type="ORF">EX30DRAFT_308868</name>
</gene>
<sequence length="471" mass="50428">MDPLESTDAPLRPGSPKVQPPTPISPRSEAAVSPLDNADVDPALSPLSSPQLPATVLESKVPLNDRIDSISLALPSPVDSRRPSVQSVQSISSNDAPSPFNFQTVMAAKGPVVAKANQRRGHKYKHSSISHQIFLDPPVRAPLSLPASLPIPTLGELLSSVSGHQRTRSLWCLWHLGVAGFVVYSAKGSIALTALSHLLTFDAMGAMLCVGVDVLSNFEVWKRSSIRHPFGLERAEVLVGFASTIFLLFMGFDTISHSLEHTLEALYPDAHGHTDQVHTEHLSALTISRVNTPALLALITTLVSSLVLSNHSRISRSMQLFSHFPSGLNNPSHTLTLVCSGFLLVLPALGYKLSSFFDKVLGVAMATAMLVIGVKLVKSLGSMLLLSYGGKGAQDVVNEVLKIQGVRDVQEARVWQAHHGLGIATLKMVVSGSAIAGTGEKRVKDEARKVVEDILGRKGVRWEVTVGLVAV</sequence>
<keyword evidence="3" id="KW-0812">Transmembrane</keyword>
<dbReference type="GO" id="GO:0031410">
    <property type="term" value="C:cytoplasmic vesicle"/>
    <property type="evidence" value="ECO:0007669"/>
    <property type="project" value="TreeGrafter"/>
</dbReference>
<dbReference type="OrthoDB" id="5382797at2759"/>
<evidence type="ECO:0000313" key="9">
    <source>
        <dbReference type="EMBL" id="TGZ79487.1"/>
    </source>
</evidence>
<comment type="subcellular location">
    <subcellularLocation>
        <location evidence="6">Endoplasmic reticulum membrane</location>
        <topology evidence="6">Multi-pass membrane protein</topology>
    </subcellularLocation>
    <subcellularLocation>
        <location evidence="1">Membrane</location>
        <topology evidence="1">Multi-pass membrane protein</topology>
    </subcellularLocation>
</comment>
<evidence type="ECO:0000256" key="6">
    <source>
        <dbReference type="RuleBase" id="RU369017"/>
    </source>
</evidence>
<evidence type="ECO:0000259" key="8">
    <source>
        <dbReference type="Pfam" id="PF01545"/>
    </source>
</evidence>
<dbReference type="EMBL" id="ML220131">
    <property type="protein sequence ID" value="TGZ79487.1"/>
    <property type="molecule type" value="Genomic_DNA"/>
</dbReference>
<evidence type="ECO:0000256" key="2">
    <source>
        <dbReference type="ARBA" id="ARBA00022448"/>
    </source>
</evidence>
<comment type="similarity">
    <text evidence="6">Belongs to the cation diffusion facilitator (CDF) transporter (TC 2.A.4) family. SLC30A subfamily.</text>
</comment>
<comment type="function">
    <text evidence="6">Functions as a zinc transporter.</text>
</comment>
<dbReference type="InterPro" id="IPR058533">
    <property type="entry name" value="Cation_efflux_TM"/>
</dbReference>
<dbReference type="InParanoid" id="A0A4S2MSW2"/>
<dbReference type="SUPFAM" id="SSF161111">
    <property type="entry name" value="Cation efflux protein transmembrane domain-like"/>
    <property type="match status" value="1"/>
</dbReference>
<feature type="domain" description="Cation efflux protein transmembrane" evidence="8">
    <location>
        <begin position="169"/>
        <end position="385"/>
    </location>
</feature>
<protein>
    <recommendedName>
        <fullName evidence="6">Zinc transporter</fullName>
    </recommendedName>
</protein>
<evidence type="ECO:0000256" key="7">
    <source>
        <dbReference type="SAM" id="MobiDB-lite"/>
    </source>
</evidence>
<dbReference type="FunCoup" id="A0A4S2MSW2">
    <property type="interactions" value="22"/>
</dbReference>